<dbReference type="EMBL" id="MU865363">
    <property type="protein sequence ID" value="KAK4225603.1"/>
    <property type="molecule type" value="Genomic_DNA"/>
</dbReference>
<dbReference type="PANTHER" id="PTHR43364">
    <property type="entry name" value="NADH-SPECIFIC METHYLGLYOXAL REDUCTASE-RELATED"/>
    <property type="match status" value="1"/>
</dbReference>
<dbReference type="Proteomes" id="UP001301958">
    <property type="component" value="Unassembled WGS sequence"/>
</dbReference>
<dbReference type="CDD" id="cd19075">
    <property type="entry name" value="AKR_AKR7A1-5"/>
    <property type="match status" value="1"/>
</dbReference>
<keyword evidence="4" id="KW-1185">Reference proteome</keyword>
<proteinExistence type="predicted"/>
<reference evidence="3" key="1">
    <citation type="journal article" date="2023" name="Mol. Phylogenet. Evol.">
        <title>Genome-scale phylogeny and comparative genomics of the fungal order Sordariales.</title>
        <authorList>
            <person name="Hensen N."/>
            <person name="Bonometti L."/>
            <person name="Westerberg I."/>
            <person name="Brannstrom I.O."/>
            <person name="Guillou S."/>
            <person name="Cros-Aarteil S."/>
            <person name="Calhoun S."/>
            <person name="Haridas S."/>
            <person name="Kuo A."/>
            <person name="Mondo S."/>
            <person name="Pangilinan J."/>
            <person name="Riley R."/>
            <person name="LaButti K."/>
            <person name="Andreopoulos B."/>
            <person name="Lipzen A."/>
            <person name="Chen C."/>
            <person name="Yan M."/>
            <person name="Daum C."/>
            <person name="Ng V."/>
            <person name="Clum A."/>
            <person name="Steindorff A."/>
            <person name="Ohm R.A."/>
            <person name="Martin F."/>
            <person name="Silar P."/>
            <person name="Natvig D.O."/>
            <person name="Lalanne C."/>
            <person name="Gautier V."/>
            <person name="Ament-Velasquez S.L."/>
            <person name="Kruys A."/>
            <person name="Hutchinson M.I."/>
            <person name="Powell A.J."/>
            <person name="Barry K."/>
            <person name="Miller A.N."/>
            <person name="Grigoriev I.V."/>
            <person name="Debuchy R."/>
            <person name="Gladieux P."/>
            <person name="Hiltunen Thoren M."/>
            <person name="Johannesson H."/>
        </authorList>
    </citation>
    <scope>NUCLEOTIDE SEQUENCE</scope>
    <source>
        <strain evidence="3">CBS 990.96</strain>
    </source>
</reference>
<dbReference type="InterPro" id="IPR036812">
    <property type="entry name" value="NAD(P)_OxRdtase_dom_sf"/>
</dbReference>
<evidence type="ECO:0000256" key="1">
    <source>
        <dbReference type="ARBA" id="ARBA00023002"/>
    </source>
</evidence>
<organism evidence="3 4">
    <name type="scientific">Podospora fimiseda</name>
    <dbReference type="NCBI Taxonomy" id="252190"/>
    <lineage>
        <taxon>Eukaryota</taxon>
        <taxon>Fungi</taxon>
        <taxon>Dikarya</taxon>
        <taxon>Ascomycota</taxon>
        <taxon>Pezizomycotina</taxon>
        <taxon>Sordariomycetes</taxon>
        <taxon>Sordariomycetidae</taxon>
        <taxon>Sordariales</taxon>
        <taxon>Podosporaceae</taxon>
        <taxon>Podospora</taxon>
    </lineage>
</organism>
<dbReference type="AlphaFoldDB" id="A0AAN7GW55"/>
<dbReference type="SUPFAM" id="SSF51430">
    <property type="entry name" value="NAD(P)-linked oxidoreductase"/>
    <property type="match status" value="1"/>
</dbReference>
<reference evidence="3" key="2">
    <citation type="submission" date="2023-05" db="EMBL/GenBank/DDBJ databases">
        <authorList>
            <consortium name="Lawrence Berkeley National Laboratory"/>
            <person name="Steindorff A."/>
            <person name="Hensen N."/>
            <person name="Bonometti L."/>
            <person name="Westerberg I."/>
            <person name="Brannstrom I.O."/>
            <person name="Guillou S."/>
            <person name="Cros-Aarteil S."/>
            <person name="Calhoun S."/>
            <person name="Haridas S."/>
            <person name="Kuo A."/>
            <person name="Mondo S."/>
            <person name="Pangilinan J."/>
            <person name="Riley R."/>
            <person name="Labutti K."/>
            <person name="Andreopoulos B."/>
            <person name="Lipzen A."/>
            <person name="Chen C."/>
            <person name="Yanf M."/>
            <person name="Daum C."/>
            <person name="Ng V."/>
            <person name="Clum A."/>
            <person name="Ohm R."/>
            <person name="Martin F."/>
            <person name="Silar P."/>
            <person name="Natvig D."/>
            <person name="Lalanne C."/>
            <person name="Gautier V."/>
            <person name="Ament-Velasquez S.L."/>
            <person name="Kruys A."/>
            <person name="Hutchinson M.I."/>
            <person name="Powell A.J."/>
            <person name="Barry K."/>
            <person name="Miller A.N."/>
            <person name="Grigoriev I.V."/>
            <person name="Debuchy R."/>
            <person name="Gladieux P."/>
            <person name="Thoren M.H."/>
            <person name="Johannesson H."/>
        </authorList>
    </citation>
    <scope>NUCLEOTIDE SEQUENCE</scope>
    <source>
        <strain evidence="3">CBS 990.96</strain>
    </source>
</reference>
<gene>
    <name evidence="3" type="ORF">QBC38DRAFT_445407</name>
</gene>
<evidence type="ECO:0000259" key="2">
    <source>
        <dbReference type="Pfam" id="PF00248"/>
    </source>
</evidence>
<dbReference type="Gene3D" id="3.20.20.100">
    <property type="entry name" value="NADP-dependent oxidoreductase domain"/>
    <property type="match status" value="1"/>
</dbReference>
<comment type="caution">
    <text evidence="3">The sequence shown here is derived from an EMBL/GenBank/DDBJ whole genome shotgun (WGS) entry which is preliminary data.</text>
</comment>
<dbReference type="Pfam" id="PF00248">
    <property type="entry name" value="Aldo_ket_red"/>
    <property type="match status" value="1"/>
</dbReference>
<evidence type="ECO:0000313" key="4">
    <source>
        <dbReference type="Proteomes" id="UP001301958"/>
    </source>
</evidence>
<keyword evidence="1" id="KW-0560">Oxidoreductase</keyword>
<name>A0AAN7GW55_9PEZI</name>
<evidence type="ECO:0000313" key="3">
    <source>
        <dbReference type="EMBL" id="KAK4225603.1"/>
    </source>
</evidence>
<feature type="domain" description="NADP-dependent oxidoreductase" evidence="2">
    <location>
        <begin position="15"/>
        <end position="325"/>
    </location>
</feature>
<dbReference type="PANTHER" id="PTHR43364:SF4">
    <property type="entry name" value="NAD(P)-LINKED OXIDOREDUCTASE SUPERFAMILY PROTEIN"/>
    <property type="match status" value="1"/>
</dbReference>
<accession>A0AAN7GW55</accession>
<dbReference type="GO" id="GO:0016491">
    <property type="term" value="F:oxidoreductase activity"/>
    <property type="evidence" value="ECO:0007669"/>
    <property type="project" value="UniProtKB-KW"/>
</dbReference>
<dbReference type="InterPro" id="IPR050523">
    <property type="entry name" value="AKR_Detox_Biosynth"/>
</dbReference>
<sequence>MSPLIVQARGGKPRVILGLMTFGPDSFPDARISSSEKANEVLDLLQSRGYNEVDTARMYISGEQEKFTRDVLKWKERGLELATKVIYPREKGDNSRQKVRESVEKSLKDLGTESVDLLYLHCADRTTPFAETLEEINALHKEGKFVRFGLSNFTSFEVAEIVLTCKHNGWVLPSVYQGMYNAITRGIEKELIPACRRYGLDLVVYNPLAGGLFSGKIKTKDFVPAEGRFSDVAARTGKLYRDRYFKEGVFEALGIVEKAVEKNGLTMVEGALRWIVHHSELRVLGGNDGIIVGVSGLEQLRENLDAVEKGPLPEEVVKAFEEAWEVAKGDAVDYWHKELKYEYDTREALFGAGAK</sequence>
<dbReference type="InterPro" id="IPR023210">
    <property type="entry name" value="NADP_OxRdtase_dom"/>
</dbReference>
<protein>
    <submittedName>
        <fullName evidence="3">Aflatoxin B1 aldehyde reductase member</fullName>
    </submittedName>
</protein>